<name>A0A160VH59_9ZZZZ</name>
<dbReference type="GO" id="GO:0005524">
    <property type="term" value="F:ATP binding"/>
    <property type="evidence" value="ECO:0007669"/>
    <property type="project" value="UniProtKB-KW"/>
</dbReference>
<comment type="similarity">
    <text evidence="1">Belongs to the class-II aminoacyl-tRNA synthetase family. Type 1 subfamily.</text>
</comment>
<gene>
    <name evidence="8" type="ORF">MGWOODY_Mmi522</name>
</gene>
<dbReference type="NCBIfam" id="TIGR00459">
    <property type="entry name" value="aspS_bact"/>
    <property type="match status" value="1"/>
</dbReference>
<keyword evidence="5" id="KW-0648">Protein biosynthesis</keyword>
<dbReference type="CDD" id="cd04317">
    <property type="entry name" value="EcAspRS_like_N"/>
    <property type="match status" value="1"/>
</dbReference>
<feature type="domain" description="Aminoacyl-transfer RNA synthetases class-II family profile" evidence="7">
    <location>
        <begin position="145"/>
        <end position="552"/>
    </location>
</feature>
<organism evidence="8">
    <name type="scientific">hydrothermal vent metagenome</name>
    <dbReference type="NCBI Taxonomy" id="652676"/>
    <lineage>
        <taxon>unclassified sequences</taxon>
        <taxon>metagenomes</taxon>
        <taxon>ecological metagenomes</taxon>
    </lineage>
</organism>
<dbReference type="Gene3D" id="2.40.50.140">
    <property type="entry name" value="Nucleic acid-binding proteins"/>
    <property type="match status" value="1"/>
</dbReference>
<dbReference type="PRINTS" id="PR01042">
    <property type="entry name" value="TRNASYNTHASP"/>
</dbReference>
<dbReference type="InterPro" id="IPR004364">
    <property type="entry name" value="Aa-tRNA-synt_II"/>
</dbReference>
<dbReference type="InterPro" id="IPR029351">
    <property type="entry name" value="GAD_dom"/>
</dbReference>
<dbReference type="Pfam" id="PF00152">
    <property type="entry name" value="tRNA-synt_2"/>
    <property type="match status" value="1"/>
</dbReference>
<dbReference type="SUPFAM" id="SSF55681">
    <property type="entry name" value="Class II aaRS and biotin synthetases"/>
    <property type="match status" value="1"/>
</dbReference>
<evidence type="ECO:0000256" key="2">
    <source>
        <dbReference type="ARBA" id="ARBA00022598"/>
    </source>
</evidence>
<dbReference type="PANTHER" id="PTHR22594">
    <property type="entry name" value="ASPARTYL/LYSYL-TRNA SYNTHETASE"/>
    <property type="match status" value="1"/>
</dbReference>
<keyword evidence="4" id="KW-0067">ATP-binding</keyword>
<evidence type="ECO:0000256" key="5">
    <source>
        <dbReference type="ARBA" id="ARBA00022917"/>
    </source>
</evidence>
<sequence length="582" mass="66606">MNARTHTCGELTLSNVDESVSLNGWVNAVRFHGQVVFVDLRDRYGKTQIVYNQENFNGDFGTIKKLSMEDVLSINGRVHLRDKNAVNPDMETGEIEIFVSDHILLNEAAPLPFVITDRDSAEEDLRLKYRYLELRTDELQKNILIRHNTYREVRSFLSNNQFVEVETPVLMKSTPEGARDYLVPSRIHKGKFYALPQSPQMYKQMLMIAGFDRYFQIVKCFRDEDLRADRQPEFTQIDIEMSFVQENDVLNICEQLTRHVFKQVENVELLDPFPRMTFSDAMSNYGTDCPDLRYNMKLQDMNSFSDKSDFNAFKSADTVAGIVVSNGRKYSRKVIDDLTEFAKRYKAKGLAWMKAEEGKFNGGIAKFFNDDLQQDMQSELGVKDGDIIFIIGGTEKIAQTALGALRCEIARRENLANSGDYKPVWVTDFPMFEFDDEDQRYYSMQHPFTQPKTDDLDELIKSPESVLSRQYDLIINGYEVAGGSIRIHDPELQRSIFEILGIDKKEAQDRFGFFIDALKYGTPPHGGIAFGFDRLVMLLAGTNNIRDVIAFPKTTSAMSLMDGAPSDVSKNQLKELGIRTIK</sequence>
<dbReference type="GO" id="GO:0003676">
    <property type="term" value="F:nucleic acid binding"/>
    <property type="evidence" value="ECO:0007669"/>
    <property type="project" value="InterPro"/>
</dbReference>
<keyword evidence="6 8" id="KW-0030">Aminoacyl-tRNA synthetase</keyword>
<protein>
    <submittedName>
        <fullName evidence="8">Aspartyl-tRNA synthetase</fullName>
        <ecNumber evidence="8">6.1.1.12</ecNumber>
    </submittedName>
</protein>
<keyword evidence="2 8" id="KW-0436">Ligase</keyword>
<dbReference type="InterPro" id="IPR002312">
    <property type="entry name" value="Asp/Asn-tRNA-synth_IIb"/>
</dbReference>
<evidence type="ECO:0000256" key="1">
    <source>
        <dbReference type="ARBA" id="ARBA00006303"/>
    </source>
</evidence>
<reference evidence="8" key="1">
    <citation type="submission" date="2015-10" db="EMBL/GenBank/DDBJ databases">
        <authorList>
            <person name="Gilbert D.G."/>
        </authorList>
    </citation>
    <scope>NUCLEOTIDE SEQUENCE</scope>
</reference>
<keyword evidence="3" id="KW-0547">Nucleotide-binding</keyword>
<dbReference type="PROSITE" id="PS50862">
    <property type="entry name" value="AA_TRNA_LIGASE_II"/>
    <property type="match status" value="1"/>
</dbReference>
<dbReference type="InterPro" id="IPR004524">
    <property type="entry name" value="Asp-tRNA-ligase_1"/>
</dbReference>
<dbReference type="CDD" id="cd00777">
    <property type="entry name" value="AspRS_core"/>
    <property type="match status" value="1"/>
</dbReference>
<dbReference type="Gene3D" id="3.30.930.10">
    <property type="entry name" value="Bira Bifunctional Protein, Domain 2"/>
    <property type="match status" value="1"/>
</dbReference>
<dbReference type="GO" id="GO:0006422">
    <property type="term" value="P:aspartyl-tRNA aminoacylation"/>
    <property type="evidence" value="ECO:0007669"/>
    <property type="project" value="TreeGrafter"/>
</dbReference>
<dbReference type="SUPFAM" id="SSF55261">
    <property type="entry name" value="GAD domain-like"/>
    <property type="match status" value="1"/>
</dbReference>
<evidence type="ECO:0000256" key="4">
    <source>
        <dbReference type="ARBA" id="ARBA00022840"/>
    </source>
</evidence>
<evidence type="ECO:0000259" key="7">
    <source>
        <dbReference type="PROSITE" id="PS50862"/>
    </source>
</evidence>
<accession>A0A160VH59</accession>
<dbReference type="PANTHER" id="PTHR22594:SF5">
    <property type="entry name" value="ASPARTATE--TRNA LIGASE, MITOCHONDRIAL"/>
    <property type="match status" value="1"/>
</dbReference>
<dbReference type="EMBL" id="FAXC01000243">
    <property type="protein sequence ID" value="CUV09419.1"/>
    <property type="molecule type" value="Genomic_DNA"/>
</dbReference>
<dbReference type="InterPro" id="IPR006195">
    <property type="entry name" value="aa-tRNA-synth_II"/>
</dbReference>
<dbReference type="InterPro" id="IPR045864">
    <property type="entry name" value="aa-tRNA-synth_II/BPL/LPL"/>
</dbReference>
<dbReference type="InterPro" id="IPR047090">
    <property type="entry name" value="AspRS_core"/>
</dbReference>
<evidence type="ECO:0000313" key="8">
    <source>
        <dbReference type="EMBL" id="CUV09419.1"/>
    </source>
</evidence>
<evidence type="ECO:0000256" key="6">
    <source>
        <dbReference type="ARBA" id="ARBA00023146"/>
    </source>
</evidence>
<dbReference type="Pfam" id="PF02938">
    <property type="entry name" value="GAD"/>
    <property type="match status" value="1"/>
</dbReference>
<dbReference type="Gene3D" id="3.30.1360.30">
    <property type="entry name" value="GAD-like domain"/>
    <property type="match status" value="1"/>
</dbReference>
<proteinExistence type="inferred from homology"/>
<dbReference type="SUPFAM" id="SSF50249">
    <property type="entry name" value="Nucleic acid-binding proteins"/>
    <property type="match status" value="1"/>
</dbReference>
<dbReference type="Pfam" id="PF01336">
    <property type="entry name" value="tRNA_anti-codon"/>
    <property type="match status" value="1"/>
</dbReference>
<dbReference type="GO" id="GO:0004815">
    <property type="term" value="F:aspartate-tRNA ligase activity"/>
    <property type="evidence" value="ECO:0007669"/>
    <property type="project" value="UniProtKB-EC"/>
</dbReference>
<dbReference type="NCBIfam" id="NF001750">
    <property type="entry name" value="PRK00476.1"/>
    <property type="match status" value="1"/>
</dbReference>
<dbReference type="EC" id="6.1.1.12" evidence="8"/>
<evidence type="ECO:0000256" key="3">
    <source>
        <dbReference type="ARBA" id="ARBA00022741"/>
    </source>
</evidence>
<dbReference type="InterPro" id="IPR004365">
    <property type="entry name" value="NA-bd_OB_tRNA"/>
</dbReference>
<dbReference type="AlphaFoldDB" id="A0A160VH59"/>
<dbReference type="InterPro" id="IPR047089">
    <property type="entry name" value="Asp-tRNA-ligase_1_N"/>
</dbReference>
<dbReference type="GO" id="GO:0005737">
    <property type="term" value="C:cytoplasm"/>
    <property type="evidence" value="ECO:0007669"/>
    <property type="project" value="InterPro"/>
</dbReference>
<dbReference type="HAMAP" id="MF_00044">
    <property type="entry name" value="Asp_tRNA_synth_type1"/>
    <property type="match status" value="1"/>
</dbReference>
<dbReference type="InterPro" id="IPR012340">
    <property type="entry name" value="NA-bd_OB-fold"/>
</dbReference>
<dbReference type="InterPro" id="IPR004115">
    <property type="entry name" value="GAD-like_sf"/>
</dbReference>